<dbReference type="EMBL" id="MU004235">
    <property type="protein sequence ID" value="KAF2669321.1"/>
    <property type="molecule type" value="Genomic_DNA"/>
</dbReference>
<protein>
    <submittedName>
        <fullName evidence="1">Uncharacterized protein</fullName>
    </submittedName>
</protein>
<evidence type="ECO:0000313" key="1">
    <source>
        <dbReference type="EMBL" id="KAF2669321.1"/>
    </source>
</evidence>
<proteinExistence type="predicted"/>
<keyword evidence="2" id="KW-1185">Reference proteome</keyword>
<gene>
    <name evidence="1" type="ORF">BT63DRAFT_258566</name>
</gene>
<organism evidence="1 2">
    <name type="scientific">Microthyrium microscopicum</name>
    <dbReference type="NCBI Taxonomy" id="703497"/>
    <lineage>
        <taxon>Eukaryota</taxon>
        <taxon>Fungi</taxon>
        <taxon>Dikarya</taxon>
        <taxon>Ascomycota</taxon>
        <taxon>Pezizomycotina</taxon>
        <taxon>Dothideomycetes</taxon>
        <taxon>Dothideomycetes incertae sedis</taxon>
        <taxon>Microthyriales</taxon>
        <taxon>Microthyriaceae</taxon>
        <taxon>Microthyrium</taxon>
    </lineage>
</organism>
<evidence type="ECO:0000313" key="2">
    <source>
        <dbReference type="Proteomes" id="UP000799302"/>
    </source>
</evidence>
<sequence>MPGLRFWVHFHAPLIVWSIWQFYEQNFSPRAVWSESQTKANFDWRSFIPVALMSYHYAVFVLGQERKHQETLARVRHQADVNARRPFGRIGLPFQLSTMTAICVALGLKDNSSLPTWRQVTVRNPGGQLVRWGPNNSQYAQIDFHHPLTCYIFQVLVQIVNDPGLWRLWAVPPRPNGFLAGSGNPFRVCAIRKSGIPHPMADLFSQIFQQSGAEIAGVFIEAMVLYSRGKYHTADRKCTRCLSHCPAAVPHSRSQIDWPAMMGCVNLPGHRNGQCACCMWDGVHCSFEDVVPHLPASGDGEWVYGTAPPGSVPMIDTSLPPPTFHAPFLDMADLPAVLNPRGSTWS</sequence>
<accession>A0A6A6UCJ7</accession>
<name>A0A6A6UCJ7_9PEZI</name>
<dbReference type="Proteomes" id="UP000799302">
    <property type="component" value="Unassembled WGS sequence"/>
</dbReference>
<reference evidence="1" key="1">
    <citation type="journal article" date="2020" name="Stud. Mycol.">
        <title>101 Dothideomycetes genomes: a test case for predicting lifestyles and emergence of pathogens.</title>
        <authorList>
            <person name="Haridas S."/>
            <person name="Albert R."/>
            <person name="Binder M."/>
            <person name="Bloem J."/>
            <person name="Labutti K."/>
            <person name="Salamov A."/>
            <person name="Andreopoulos B."/>
            <person name="Baker S."/>
            <person name="Barry K."/>
            <person name="Bills G."/>
            <person name="Bluhm B."/>
            <person name="Cannon C."/>
            <person name="Castanera R."/>
            <person name="Culley D."/>
            <person name="Daum C."/>
            <person name="Ezra D."/>
            <person name="Gonzalez J."/>
            <person name="Henrissat B."/>
            <person name="Kuo A."/>
            <person name="Liang C."/>
            <person name="Lipzen A."/>
            <person name="Lutzoni F."/>
            <person name="Magnuson J."/>
            <person name="Mondo S."/>
            <person name="Nolan M."/>
            <person name="Ohm R."/>
            <person name="Pangilinan J."/>
            <person name="Park H.-J."/>
            <person name="Ramirez L."/>
            <person name="Alfaro M."/>
            <person name="Sun H."/>
            <person name="Tritt A."/>
            <person name="Yoshinaga Y."/>
            <person name="Zwiers L.-H."/>
            <person name="Turgeon B."/>
            <person name="Goodwin S."/>
            <person name="Spatafora J."/>
            <person name="Crous P."/>
            <person name="Grigoriev I."/>
        </authorList>
    </citation>
    <scope>NUCLEOTIDE SEQUENCE</scope>
    <source>
        <strain evidence="1">CBS 115976</strain>
    </source>
</reference>
<dbReference type="AlphaFoldDB" id="A0A6A6UCJ7"/>